<dbReference type="GO" id="GO:0070390">
    <property type="term" value="C:transcription export complex 2"/>
    <property type="evidence" value="ECO:0007669"/>
    <property type="project" value="TreeGrafter"/>
</dbReference>
<proteinExistence type="predicted"/>
<dbReference type="Pfam" id="PF03399">
    <property type="entry name" value="SAC3_GANP"/>
    <property type="match status" value="1"/>
</dbReference>
<dbReference type="InParanoid" id="B0DH65"/>
<feature type="region of interest" description="Disordered" evidence="1">
    <location>
        <begin position="715"/>
        <end position="779"/>
    </location>
</feature>
<dbReference type="InterPro" id="IPR045107">
    <property type="entry name" value="SAC3/GANP/THP3"/>
</dbReference>
<dbReference type="GeneID" id="6079024"/>
<evidence type="ECO:0000313" key="4">
    <source>
        <dbReference type="Proteomes" id="UP000001194"/>
    </source>
</evidence>
<dbReference type="InterPro" id="IPR005062">
    <property type="entry name" value="SAC3/GANP/THP3_conserved"/>
</dbReference>
<feature type="compositionally biased region" description="Low complexity" evidence="1">
    <location>
        <begin position="1405"/>
        <end position="1421"/>
    </location>
</feature>
<dbReference type="OrthoDB" id="264795at2759"/>
<keyword evidence="4" id="KW-1185">Reference proteome</keyword>
<evidence type="ECO:0000256" key="1">
    <source>
        <dbReference type="SAM" id="MobiDB-lite"/>
    </source>
</evidence>
<evidence type="ECO:0000259" key="2">
    <source>
        <dbReference type="Pfam" id="PF03399"/>
    </source>
</evidence>
<feature type="region of interest" description="Disordered" evidence="1">
    <location>
        <begin position="922"/>
        <end position="973"/>
    </location>
</feature>
<dbReference type="Proteomes" id="UP000001194">
    <property type="component" value="Unassembled WGS sequence"/>
</dbReference>
<dbReference type="GO" id="GO:0006406">
    <property type="term" value="P:mRNA export from nucleus"/>
    <property type="evidence" value="ECO:0007669"/>
    <property type="project" value="TreeGrafter"/>
</dbReference>
<dbReference type="RefSeq" id="XP_001883343.1">
    <property type="nucleotide sequence ID" value="XM_001883308.1"/>
</dbReference>
<dbReference type="EMBL" id="DS547110">
    <property type="protein sequence ID" value="EDR06055.1"/>
    <property type="molecule type" value="Genomic_DNA"/>
</dbReference>
<organism evidence="4">
    <name type="scientific">Laccaria bicolor (strain S238N-H82 / ATCC MYA-4686)</name>
    <name type="common">Bicoloured deceiver</name>
    <name type="synonym">Laccaria laccata var. bicolor</name>
    <dbReference type="NCBI Taxonomy" id="486041"/>
    <lineage>
        <taxon>Eukaryota</taxon>
        <taxon>Fungi</taxon>
        <taxon>Dikarya</taxon>
        <taxon>Basidiomycota</taxon>
        <taxon>Agaricomycotina</taxon>
        <taxon>Agaricomycetes</taxon>
        <taxon>Agaricomycetidae</taxon>
        <taxon>Agaricales</taxon>
        <taxon>Agaricineae</taxon>
        <taxon>Hydnangiaceae</taxon>
        <taxon>Laccaria</taxon>
    </lineage>
</organism>
<dbReference type="GO" id="GO:0005737">
    <property type="term" value="C:cytoplasm"/>
    <property type="evidence" value="ECO:0007669"/>
    <property type="project" value="TreeGrafter"/>
</dbReference>
<feature type="compositionally biased region" description="Pro residues" evidence="1">
    <location>
        <begin position="580"/>
        <end position="589"/>
    </location>
</feature>
<dbReference type="PANTHER" id="PTHR12436">
    <property type="entry name" value="80 KDA MCM3-ASSOCIATED PROTEIN"/>
    <property type="match status" value="1"/>
</dbReference>
<reference evidence="3 4" key="1">
    <citation type="journal article" date="2008" name="Nature">
        <title>The genome of Laccaria bicolor provides insights into mycorrhizal symbiosis.</title>
        <authorList>
            <person name="Martin F."/>
            <person name="Aerts A."/>
            <person name="Ahren D."/>
            <person name="Brun A."/>
            <person name="Danchin E.G.J."/>
            <person name="Duchaussoy F."/>
            <person name="Gibon J."/>
            <person name="Kohler A."/>
            <person name="Lindquist E."/>
            <person name="Pereda V."/>
            <person name="Salamov A."/>
            <person name="Shapiro H.J."/>
            <person name="Wuyts J."/>
            <person name="Blaudez D."/>
            <person name="Buee M."/>
            <person name="Brokstein P."/>
            <person name="Canbaeck B."/>
            <person name="Cohen D."/>
            <person name="Courty P.E."/>
            <person name="Coutinho P.M."/>
            <person name="Delaruelle C."/>
            <person name="Detter J.C."/>
            <person name="Deveau A."/>
            <person name="DiFazio S."/>
            <person name="Duplessis S."/>
            <person name="Fraissinet-Tachet L."/>
            <person name="Lucic E."/>
            <person name="Frey-Klett P."/>
            <person name="Fourrey C."/>
            <person name="Feussner I."/>
            <person name="Gay G."/>
            <person name="Grimwood J."/>
            <person name="Hoegger P.J."/>
            <person name="Jain P."/>
            <person name="Kilaru S."/>
            <person name="Labbe J."/>
            <person name="Lin Y.C."/>
            <person name="Legue V."/>
            <person name="Le Tacon F."/>
            <person name="Marmeisse R."/>
            <person name="Melayah D."/>
            <person name="Montanini B."/>
            <person name="Muratet M."/>
            <person name="Nehls U."/>
            <person name="Niculita-Hirzel H."/>
            <person name="Oudot-Le Secq M.P."/>
            <person name="Peter M."/>
            <person name="Quesneville H."/>
            <person name="Rajashekar B."/>
            <person name="Reich M."/>
            <person name="Rouhier N."/>
            <person name="Schmutz J."/>
            <person name="Yin T."/>
            <person name="Chalot M."/>
            <person name="Henrissat B."/>
            <person name="Kuees U."/>
            <person name="Lucas S."/>
            <person name="Van de Peer Y."/>
            <person name="Podila G.K."/>
            <person name="Polle A."/>
            <person name="Pukkila P.J."/>
            <person name="Richardson P.M."/>
            <person name="Rouze P."/>
            <person name="Sanders I.R."/>
            <person name="Stajich J.E."/>
            <person name="Tunlid A."/>
            <person name="Tuskan G."/>
            <person name="Grigoriev I.V."/>
        </authorList>
    </citation>
    <scope>NUCLEOTIDE SEQUENCE [LARGE SCALE GENOMIC DNA]</scope>
    <source>
        <strain evidence="4">S238N-H82 / ATCC MYA-4686</strain>
    </source>
</reference>
<feature type="domain" description="SAC3/GANP/THP3 conserved" evidence="2">
    <location>
        <begin position="186"/>
        <end position="442"/>
    </location>
</feature>
<sequence length="1446" mass="160175">MAQPALNAKTVRKNALVYINGACEFDLGPLNAASFSFLVNADAINLWRPSFHPSEVEDVASSLVTQVEGGGHTLEISTGRQAKMHEAIRPPILMAKGSTKGKERATNESEAEVIDVEAEHHVEEATNEIDEPELETQEERERFYQELVKAREAERKKAIAEGKMDDPLVPKRLEDAISIVGTCHDMCPRFERYRRERENNLFEWETIPGTKRVDHKRAVKMYERAAGDKILPSDLRPPFVLKRTLDYLFHDLLPRGGLSKTATFIRDRSRAVRNDFTLQHITNSLAIECHDRCARFHILSLHFEGHKPGFSVPLEDQQLMNSGPSHFFSLQSLKEFYDTERGRYEAPTEMEMRVYHRLIHIRDQRERHENIPNHITSHPVFKLTTDFRLHVQHKSAPITKTSPLVVDAEAMEIFSQLASVLRDQGSVVMIYMVACILERLFGRETIDDIEAIRADLTIPDLIDGNSTGSGAINGIYEANGDEEMHDDEFVDEDHEHDDQLLEEPVSAPIPVKPSTAEWSSSAFGSWPSSSAAPAFSVPTPSTASSPFAAPSTAGSAFASITTTPNVFGTPSVFGTSPFQPAIPPNPPKPIFGHTPSSTAGLPSQNSPLPQSGDSTVNQSSVPIGNIFGGTTPSFPLPDPNPPPLTQPLTARTSLTERPKLIFGGPPATNDSSSATINRSESVLSSNTIPNFFSLNPNAAPYAPPPANQSILSPSMPTTTAKETPSNGIPTMPMTLSRSPSSLADTARGSTPSLKIDTSAPASPTVHSVPSPKVPPQLSRKAPISLPSTPTTNFLPSSALVAHLRDNVSTPVLTPGPLSPLTLQTPTPTPSTSHIHNFSPAPRKTKGLGLQPTLSAISLNGESKPPPQVVAKSSDKSRAVLEKKAYDFYQASLSKRSYGRWKKKFDTKAEWIKAYQRSDAYRQKIQKARQSHDASPDRKRMLSISVAASSKSPYKKRAKRRISSDYQPPRDDEELAKRFKENQEEHERRWAQGSFLQVVRNHVKCRSSHHPSVPWQIWLSVNPESDATAIWIERKFNVPDSGEWVSEAIFSIPLSPSKLSKEPGYPGMLVFECTPIEGVPDEIERKYRVLDDCSRLRDIIKTLPPKRHFIPSLLIFCWTEGADSYPATDFFDMVKRFVSENILESYHVFAMTSTTKDLDSKLDDAMKSLSLDTEGKLVKALTVRGIYKLFESTFNSFVTEWIENCSSNCFFDWNIYGHLVQASFELLNVIDSSVHQLTNIRGETNLHPFDPDSLEDSDSAYEVAEQWLSALNQRGDASQVIMDLQSHRNIGQDFPVRAFIEHIAEILQIRLETQIGAKKVYYITVTAVKSSLRSFESAIEPQQMKLGQVLNSSIRRSPKRRSYSVDTTQTSPQAKRIKLFTSADTSVSGGDDALSPFSSPLINGRSSPSPSISAVSQSTSATEAPTITAAMLRALTRDMKRKYASAS</sequence>
<dbReference type="Gene3D" id="1.25.40.990">
    <property type="match status" value="1"/>
</dbReference>
<dbReference type="KEGG" id="lbc:LACBIDRAFT_329137"/>
<dbReference type="PANTHER" id="PTHR12436:SF3">
    <property type="entry name" value="GERMINAL-CENTER ASSOCIATED NUCLEAR PROTEIN"/>
    <property type="match status" value="1"/>
</dbReference>
<accession>B0DH65</accession>
<feature type="compositionally biased region" description="Polar residues" evidence="1">
    <location>
        <begin position="1395"/>
        <end position="1404"/>
    </location>
</feature>
<feature type="compositionally biased region" description="Basic and acidic residues" evidence="1">
    <location>
        <begin position="929"/>
        <end position="939"/>
    </location>
</feature>
<dbReference type="STRING" id="486041.B0DH65"/>
<protein>
    <submittedName>
        <fullName evidence="3">SAC3 domain-containing protein</fullName>
    </submittedName>
</protein>
<evidence type="ECO:0000313" key="3">
    <source>
        <dbReference type="EMBL" id="EDR06055.1"/>
    </source>
</evidence>
<feature type="region of interest" description="Disordered" evidence="1">
    <location>
        <begin position="577"/>
        <end position="616"/>
    </location>
</feature>
<feature type="region of interest" description="Disordered" evidence="1">
    <location>
        <begin position="1349"/>
        <end position="1369"/>
    </location>
</feature>
<dbReference type="HOGENOM" id="CLU_252204_0_0_1"/>
<feature type="compositionally biased region" description="Polar residues" evidence="1">
    <location>
        <begin position="715"/>
        <end position="752"/>
    </location>
</feature>
<gene>
    <name evidence="3" type="ORF">LACBIDRAFT_329137</name>
</gene>
<name>B0DH65_LACBS</name>
<feature type="region of interest" description="Disordered" evidence="1">
    <location>
        <begin position="1384"/>
        <end position="1422"/>
    </location>
</feature>
<feature type="compositionally biased region" description="Polar residues" evidence="1">
    <location>
        <begin position="594"/>
        <end position="616"/>
    </location>
</feature>